<sequence length="304" mass="33018">MAALPVSKVMIDAGTLHFINFDHQQDFEGVEVICTTPFSPIDAKQIAAFPPNIKLIASVGVGTDHIDLAAAEKAGILVTNTPVKKDDTADFTFALLLALARQVVANNAFIRQGQWSANNMTGVIGEPIHHQTLGIVGADVVSQKVAQRAKGFDMDILYYADKPNQEMNALGARFCEQLDSLLLAADFVSLHCQLTENNQHIINADKLKLMKPSAMLINTARGGLIDEVALIECLQAKSIKAAALDVFETEPDINPQLLSLDNVLLTPHISSGTHACRQDMLNTLLKNISHYLNQNKDAMNLVTL</sequence>
<evidence type="ECO:0000313" key="7">
    <source>
        <dbReference type="EMBL" id="MCL1142399.1"/>
    </source>
</evidence>
<dbReference type="GO" id="GO:0005829">
    <property type="term" value="C:cytosol"/>
    <property type="evidence" value="ECO:0007669"/>
    <property type="project" value="TreeGrafter"/>
</dbReference>
<keyword evidence="2 4" id="KW-0560">Oxidoreductase</keyword>
<dbReference type="PANTHER" id="PTHR10996">
    <property type="entry name" value="2-HYDROXYACID DEHYDROGENASE-RELATED"/>
    <property type="match status" value="1"/>
</dbReference>
<keyword evidence="8" id="KW-1185">Reference proteome</keyword>
<organism evidence="7 8">
    <name type="scientific">Shewanella gaetbuli</name>
    <dbReference type="NCBI Taxonomy" id="220752"/>
    <lineage>
        <taxon>Bacteria</taxon>
        <taxon>Pseudomonadati</taxon>
        <taxon>Pseudomonadota</taxon>
        <taxon>Gammaproteobacteria</taxon>
        <taxon>Alteromonadales</taxon>
        <taxon>Shewanellaceae</taxon>
        <taxon>Shewanella</taxon>
    </lineage>
</organism>
<keyword evidence="3" id="KW-0520">NAD</keyword>
<dbReference type="GO" id="GO:0016618">
    <property type="term" value="F:hydroxypyruvate reductase [NAD(P)H] activity"/>
    <property type="evidence" value="ECO:0007669"/>
    <property type="project" value="TreeGrafter"/>
</dbReference>
<dbReference type="Pfam" id="PF00389">
    <property type="entry name" value="2-Hacid_dh"/>
    <property type="match status" value="1"/>
</dbReference>
<evidence type="ECO:0000259" key="5">
    <source>
        <dbReference type="Pfam" id="PF00389"/>
    </source>
</evidence>
<proteinExistence type="inferred from homology"/>
<evidence type="ECO:0000259" key="6">
    <source>
        <dbReference type="Pfam" id="PF02826"/>
    </source>
</evidence>
<evidence type="ECO:0000256" key="1">
    <source>
        <dbReference type="ARBA" id="ARBA00005854"/>
    </source>
</evidence>
<evidence type="ECO:0000256" key="3">
    <source>
        <dbReference type="ARBA" id="ARBA00023027"/>
    </source>
</evidence>
<dbReference type="GO" id="GO:0030267">
    <property type="term" value="F:glyoxylate reductase (NADPH) activity"/>
    <property type="evidence" value="ECO:0007669"/>
    <property type="project" value="TreeGrafter"/>
</dbReference>
<dbReference type="InterPro" id="IPR006140">
    <property type="entry name" value="D-isomer_DH_NAD-bd"/>
</dbReference>
<dbReference type="RefSeq" id="WP_248995072.1">
    <property type="nucleotide sequence ID" value="NZ_JAKIKP010000003.1"/>
</dbReference>
<accession>A0A9X2CL73</accession>
<dbReference type="EMBL" id="JAKIKP010000003">
    <property type="protein sequence ID" value="MCL1142399.1"/>
    <property type="molecule type" value="Genomic_DNA"/>
</dbReference>
<evidence type="ECO:0000313" key="8">
    <source>
        <dbReference type="Proteomes" id="UP001139333"/>
    </source>
</evidence>
<gene>
    <name evidence="7" type="ORF">L2672_06785</name>
</gene>
<dbReference type="SUPFAM" id="SSF51735">
    <property type="entry name" value="NAD(P)-binding Rossmann-fold domains"/>
    <property type="match status" value="1"/>
</dbReference>
<protein>
    <submittedName>
        <fullName evidence="7">D-glycerate dehydrogenase</fullName>
    </submittedName>
</protein>
<dbReference type="Pfam" id="PF02826">
    <property type="entry name" value="2-Hacid_dh_C"/>
    <property type="match status" value="1"/>
</dbReference>
<comment type="similarity">
    <text evidence="1 4">Belongs to the D-isomer specific 2-hydroxyacid dehydrogenase family.</text>
</comment>
<feature type="domain" description="D-isomer specific 2-hydroxyacid dehydrogenase catalytic" evidence="5">
    <location>
        <begin position="25"/>
        <end position="296"/>
    </location>
</feature>
<evidence type="ECO:0000256" key="2">
    <source>
        <dbReference type="ARBA" id="ARBA00023002"/>
    </source>
</evidence>
<dbReference type="InterPro" id="IPR036291">
    <property type="entry name" value="NAD(P)-bd_dom_sf"/>
</dbReference>
<feature type="domain" description="D-isomer specific 2-hydroxyacid dehydrogenase NAD-binding" evidence="6">
    <location>
        <begin position="93"/>
        <end position="270"/>
    </location>
</feature>
<dbReference type="SUPFAM" id="SSF52283">
    <property type="entry name" value="Formate/glycerate dehydrogenase catalytic domain-like"/>
    <property type="match status" value="1"/>
</dbReference>
<comment type="caution">
    <text evidence="7">The sequence shown here is derived from an EMBL/GenBank/DDBJ whole genome shotgun (WGS) entry which is preliminary data.</text>
</comment>
<dbReference type="PANTHER" id="PTHR10996:SF283">
    <property type="entry name" value="GLYOXYLATE_HYDROXYPYRUVATE REDUCTASE B"/>
    <property type="match status" value="1"/>
</dbReference>
<evidence type="ECO:0000256" key="4">
    <source>
        <dbReference type="RuleBase" id="RU003719"/>
    </source>
</evidence>
<dbReference type="PROSITE" id="PS00671">
    <property type="entry name" value="D_2_HYDROXYACID_DH_3"/>
    <property type="match status" value="1"/>
</dbReference>
<dbReference type="Proteomes" id="UP001139333">
    <property type="component" value="Unassembled WGS sequence"/>
</dbReference>
<dbReference type="InterPro" id="IPR050223">
    <property type="entry name" value="D-isomer_2-hydroxyacid_DH"/>
</dbReference>
<dbReference type="InterPro" id="IPR006139">
    <property type="entry name" value="D-isomer_2_OHA_DH_cat_dom"/>
</dbReference>
<dbReference type="AlphaFoldDB" id="A0A9X2CL73"/>
<dbReference type="FunFam" id="3.40.50.720:FF:000203">
    <property type="entry name" value="D-3-phosphoglycerate dehydrogenase (SerA)"/>
    <property type="match status" value="1"/>
</dbReference>
<reference evidence="7" key="1">
    <citation type="submission" date="2022-01" db="EMBL/GenBank/DDBJ databases">
        <title>Whole genome-based taxonomy of the Shewanellaceae.</title>
        <authorList>
            <person name="Martin-Rodriguez A.J."/>
        </authorList>
    </citation>
    <scope>NUCLEOTIDE SEQUENCE</scope>
    <source>
        <strain evidence="7">DSM 16422</strain>
    </source>
</reference>
<dbReference type="Gene3D" id="3.40.50.720">
    <property type="entry name" value="NAD(P)-binding Rossmann-like Domain"/>
    <property type="match status" value="2"/>
</dbReference>
<dbReference type="InterPro" id="IPR029753">
    <property type="entry name" value="D-isomer_DH_CS"/>
</dbReference>
<name>A0A9X2CL73_9GAMM</name>
<dbReference type="GO" id="GO:0051287">
    <property type="term" value="F:NAD binding"/>
    <property type="evidence" value="ECO:0007669"/>
    <property type="project" value="InterPro"/>
</dbReference>